<evidence type="ECO:0000259" key="9">
    <source>
        <dbReference type="SMART" id="SM00856"/>
    </source>
</evidence>
<evidence type="ECO:0000313" key="10">
    <source>
        <dbReference type="EMBL" id="KAB2620050.1"/>
    </source>
</evidence>
<evidence type="ECO:0000256" key="2">
    <source>
        <dbReference type="ARBA" id="ARBA00005184"/>
    </source>
</evidence>
<dbReference type="InterPro" id="IPR035513">
    <property type="entry name" value="Invertase/methylesterase_inhib"/>
</dbReference>
<dbReference type="EMBL" id="SMOL01000361">
    <property type="protein sequence ID" value="KAB2620050.1"/>
    <property type="molecule type" value="Genomic_DNA"/>
</dbReference>
<reference evidence="10 11" key="2">
    <citation type="submission" date="2019-11" db="EMBL/GenBank/DDBJ databases">
        <title>A de novo genome assembly of a pear dwarfing rootstock.</title>
        <authorList>
            <person name="Wang F."/>
            <person name="Wang J."/>
            <person name="Li S."/>
            <person name="Zhang Y."/>
            <person name="Fang M."/>
            <person name="Ma L."/>
            <person name="Zhao Y."/>
            <person name="Jiang S."/>
        </authorList>
    </citation>
    <scope>NUCLEOTIDE SEQUENCE [LARGE SCALE GENOMIC DNA]</scope>
    <source>
        <strain evidence="10">S2</strain>
        <tissue evidence="10">Leaf</tissue>
    </source>
</reference>
<dbReference type="OrthoDB" id="2019149at2759"/>
<sequence length="537" mass="59305">MEFNTYFLVFYSLLFMLQHSSCRITAPCSQTPYPEVCHHYINTNLLSTLDYQQRFSFRDLVLKATMDQAIKAHQLVSSLNLNSLDGDDERGKLACNDCLELYEDTVDKLNRSIGSSNAFDANTWLSASLANLQTCQNGFVDFNISSSHLQSFPNYVTLSSNLSKMLSNSLSVHKVSTFPSALHFSKQVRGRRRTLLSDDGLPEWVSAADRKLLQSGSSGPRADMIVAQDGSGNYKLISEAVEAAHKLRSGATKRFVIHVKAGVYRENIEIKKTMKNIMFIGDGIDATIVTGNKNSQDGSTTYRSATFGVTGEGFIAQDMTFENTAGPKKHQAVALRSGSDHSVFYRCSFKGYQDTLYVYSQRQFYRDCDIHGTVDFICGDATAVLQNCNIYARKPMSNQINTITAQSRTDPNENTGIVIHNSRITAAQDLRPVQGSFKTYLGRPWQQYSRTVIMKSNLDGLIDPAGWFPWSGSFALSTLYYGEYMNSGAGAGTGGRVNWPGYRVIRSAAEAGKFTVGNLLAGDSWIPGTGVPFTTGL</sequence>
<dbReference type="GO" id="GO:0004857">
    <property type="term" value="F:enzyme inhibitor activity"/>
    <property type="evidence" value="ECO:0007669"/>
    <property type="project" value="InterPro"/>
</dbReference>
<evidence type="ECO:0000256" key="8">
    <source>
        <dbReference type="SAM" id="SignalP"/>
    </source>
</evidence>
<dbReference type="UniPathway" id="UPA00545">
    <property type="reaction ID" value="UER00823"/>
</dbReference>
<dbReference type="NCBIfam" id="TIGR01614">
    <property type="entry name" value="PME_inhib"/>
    <property type="match status" value="1"/>
</dbReference>
<dbReference type="InterPro" id="IPR012334">
    <property type="entry name" value="Pectin_lyas_fold"/>
</dbReference>
<dbReference type="AlphaFoldDB" id="A0A5N5H3X6"/>
<comment type="subcellular location">
    <subcellularLocation>
        <location evidence="1">Secreted</location>
        <location evidence="1">Cell wall</location>
    </subcellularLocation>
</comment>
<dbReference type="Proteomes" id="UP000327157">
    <property type="component" value="Unassembled WGS sequence"/>
</dbReference>
<dbReference type="FunFam" id="2.160.20.10:FF:000001">
    <property type="entry name" value="Pectinesterase"/>
    <property type="match status" value="1"/>
</dbReference>
<evidence type="ECO:0000256" key="3">
    <source>
        <dbReference type="ARBA" id="ARBA00006027"/>
    </source>
</evidence>
<evidence type="ECO:0000256" key="4">
    <source>
        <dbReference type="ARBA" id="ARBA00007786"/>
    </source>
</evidence>
<dbReference type="Pfam" id="PF04043">
    <property type="entry name" value="PMEI"/>
    <property type="match status" value="1"/>
</dbReference>
<keyword evidence="5" id="KW-0134">Cell wall</keyword>
<dbReference type="GO" id="GO:0042545">
    <property type="term" value="P:cell wall modification"/>
    <property type="evidence" value="ECO:0007669"/>
    <property type="project" value="InterPro"/>
</dbReference>
<protein>
    <submittedName>
        <fullName evidence="10">Pectinesterase</fullName>
    </submittedName>
</protein>
<dbReference type="InterPro" id="IPR011050">
    <property type="entry name" value="Pectin_lyase_fold/virulence"/>
</dbReference>
<dbReference type="Gene3D" id="1.20.140.40">
    <property type="entry name" value="Invertase/pectin methylesterase inhibitor family protein"/>
    <property type="match status" value="1"/>
</dbReference>
<keyword evidence="6" id="KW-0378">Hydrolase</keyword>
<dbReference type="SUPFAM" id="SSF101148">
    <property type="entry name" value="Plant invertase/pectin methylesterase inhibitor"/>
    <property type="match status" value="1"/>
</dbReference>
<dbReference type="PANTHER" id="PTHR31707">
    <property type="entry name" value="PECTINESTERASE"/>
    <property type="match status" value="1"/>
</dbReference>
<comment type="similarity">
    <text evidence="4">In the C-terminal section; belongs to the pectinesterase family.</text>
</comment>
<dbReference type="InterPro" id="IPR000070">
    <property type="entry name" value="Pectinesterase_cat"/>
</dbReference>
<keyword evidence="5" id="KW-0964">Secreted</keyword>
<dbReference type="SUPFAM" id="SSF51126">
    <property type="entry name" value="Pectin lyase-like"/>
    <property type="match status" value="1"/>
</dbReference>
<dbReference type="Pfam" id="PF01095">
    <property type="entry name" value="Pectinesterase"/>
    <property type="match status" value="1"/>
</dbReference>
<evidence type="ECO:0000256" key="7">
    <source>
        <dbReference type="ARBA" id="ARBA00023085"/>
    </source>
</evidence>
<proteinExistence type="inferred from homology"/>
<evidence type="ECO:0000256" key="6">
    <source>
        <dbReference type="ARBA" id="ARBA00022801"/>
    </source>
</evidence>
<gene>
    <name evidence="10" type="ORF">D8674_037010</name>
</gene>
<evidence type="ECO:0000256" key="5">
    <source>
        <dbReference type="ARBA" id="ARBA00022512"/>
    </source>
</evidence>
<dbReference type="GO" id="GO:0030599">
    <property type="term" value="F:pectinesterase activity"/>
    <property type="evidence" value="ECO:0007669"/>
    <property type="project" value="InterPro"/>
</dbReference>
<dbReference type="SMART" id="SM00856">
    <property type="entry name" value="PMEI"/>
    <property type="match status" value="1"/>
</dbReference>
<dbReference type="GO" id="GO:0045490">
    <property type="term" value="P:pectin catabolic process"/>
    <property type="evidence" value="ECO:0007669"/>
    <property type="project" value="UniProtKB-UniPathway"/>
</dbReference>
<evidence type="ECO:0000313" key="11">
    <source>
        <dbReference type="Proteomes" id="UP000327157"/>
    </source>
</evidence>
<comment type="similarity">
    <text evidence="3">In the N-terminal section; belongs to the PMEI family.</text>
</comment>
<dbReference type="Gene3D" id="2.160.20.10">
    <property type="entry name" value="Single-stranded right-handed beta-helix, Pectin lyase-like"/>
    <property type="match status" value="1"/>
</dbReference>
<accession>A0A5N5H3X6</accession>
<feature type="signal peptide" evidence="8">
    <location>
        <begin position="1"/>
        <end position="22"/>
    </location>
</feature>
<feature type="domain" description="Pectinesterase inhibitor" evidence="9">
    <location>
        <begin position="19"/>
        <end position="172"/>
    </location>
</feature>
<comment type="pathway">
    <text evidence="2">Glycan metabolism; pectin degradation; 2-dehydro-3-deoxy-D-gluconate from pectin: step 1/5.</text>
</comment>
<feature type="chain" id="PRO_5024450854" evidence="8">
    <location>
        <begin position="23"/>
        <end position="537"/>
    </location>
</feature>
<name>A0A5N5H3X6_9ROSA</name>
<organism evidence="10 11">
    <name type="scientific">Pyrus ussuriensis x Pyrus communis</name>
    <dbReference type="NCBI Taxonomy" id="2448454"/>
    <lineage>
        <taxon>Eukaryota</taxon>
        <taxon>Viridiplantae</taxon>
        <taxon>Streptophyta</taxon>
        <taxon>Embryophyta</taxon>
        <taxon>Tracheophyta</taxon>
        <taxon>Spermatophyta</taxon>
        <taxon>Magnoliopsida</taxon>
        <taxon>eudicotyledons</taxon>
        <taxon>Gunneridae</taxon>
        <taxon>Pentapetalae</taxon>
        <taxon>rosids</taxon>
        <taxon>fabids</taxon>
        <taxon>Rosales</taxon>
        <taxon>Rosaceae</taxon>
        <taxon>Amygdaloideae</taxon>
        <taxon>Maleae</taxon>
        <taxon>Pyrus</taxon>
    </lineage>
</organism>
<reference evidence="10 11" key="1">
    <citation type="submission" date="2019-09" db="EMBL/GenBank/DDBJ databases">
        <authorList>
            <person name="Ou C."/>
        </authorList>
    </citation>
    <scope>NUCLEOTIDE SEQUENCE [LARGE SCALE GENOMIC DNA]</scope>
    <source>
        <strain evidence="10">S2</strain>
        <tissue evidence="10">Leaf</tissue>
    </source>
</reference>
<keyword evidence="7" id="KW-0063">Aspartyl esterase</keyword>
<comment type="caution">
    <text evidence="10">The sequence shown here is derived from an EMBL/GenBank/DDBJ whole genome shotgun (WGS) entry which is preliminary data.</text>
</comment>
<keyword evidence="8" id="KW-0732">Signal</keyword>
<dbReference type="CDD" id="cd15798">
    <property type="entry name" value="PMEI-like_3"/>
    <property type="match status" value="1"/>
</dbReference>
<dbReference type="InterPro" id="IPR006501">
    <property type="entry name" value="Pectinesterase_inhib_dom"/>
</dbReference>
<evidence type="ECO:0000256" key="1">
    <source>
        <dbReference type="ARBA" id="ARBA00004191"/>
    </source>
</evidence>
<keyword evidence="11" id="KW-1185">Reference proteome</keyword>